<dbReference type="PANTHER" id="PTHR35201">
    <property type="entry name" value="TERPENE SYNTHASE"/>
    <property type="match status" value="1"/>
</dbReference>
<evidence type="ECO:0000256" key="2">
    <source>
        <dbReference type="ARBA" id="ARBA00006333"/>
    </source>
</evidence>
<dbReference type="GO" id="GO:0010333">
    <property type="term" value="F:terpene synthase activity"/>
    <property type="evidence" value="ECO:0007669"/>
    <property type="project" value="InterPro"/>
</dbReference>
<comment type="cofactor">
    <cofactor evidence="1 4">
        <name>Mg(2+)</name>
        <dbReference type="ChEBI" id="CHEBI:18420"/>
    </cofactor>
</comment>
<dbReference type="InterPro" id="IPR008949">
    <property type="entry name" value="Isoprenoid_synthase_dom_sf"/>
</dbReference>
<sequence>MCGENEREALAKRLKGQKLVIPNMQPIFANWPGGQNENYPEIKAVFDKEFRTWWPTATKRRYRVLTDFIIWFCVWDDAIEQLGTSDQNHNRGAAERLRAETKAFVKEVLLSPAATAATAAAVAGNKGANHVTAPNPLLISLGSIGEELRTNLDEEQRGALAGYFDKYIDATQLEAEADQGTDIPSLEKYWEVRKLSSGMPLLLGLSEYAHQIKLPIRPVNSTQYRELWDTAIVINSIVNDLISFKKEMKAGSLLSSVAILYHQLDDLDAAVQISLDHLKELVSEFDRTAEAVLRSVPAGSSEFYAVSKDIDSMRTVNTGNLNWSPSAMGSRKG</sequence>
<accession>A0AAN9U925</accession>
<evidence type="ECO:0000313" key="6">
    <source>
        <dbReference type="Proteomes" id="UP001320420"/>
    </source>
</evidence>
<dbReference type="PANTHER" id="PTHR35201:SF4">
    <property type="entry name" value="BETA-PINACENE SYNTHASE-RELATED"/>
    <property type="match status" value="1"/>
</dbReference>
<dbReference type="InterPro" id="IPR034686">
    <property type="entry name" value="Terpene_cyclase-like_2"/>
</dbReference>
<comment type="caution">
    <text evidence="5">The sequence shown here is derived from an EMBL/GenBank/DDBJ whole genome shotgun (WGS) entry which is preliminary data.</text>
</comment>
<evidence type="ECO:0000256" key="4">
    <source>
        <dbReference type="RuleBase" id="RU366034"/>
    </source>
</evidence>
<dbReference type="Pfam" id="PF19086">
    <property type="entry name" value="Terpene_syn_C_2"/>
    <property type="match status" value="1"/>
</dbReference>
<dbReference type="AlphaFoldDB" id="A0AAN9U925"/>
<keyword evidence="6" id="KW-1185">Reference proteome</keyword>
<dbReference type="GO" id="GO:0046872">
    <property type="term" value="F:metal ion binding"/>
    <property type="evidence" value="ECO:0007669"/>
    <property type="project" value="UniProtKB-KW"/>
</dbReference>
<reference evidence="5 6" key="1">
    <citation type="submission" date="2024-02" db="EMBL/GenBank/DDBJ databases">
        <title>De novo assembly and annotation of 12 fungi associated with fruit tree decline syndrome in Ontario, Canada.</title>
        <authorList>
            <person name="Sulman M."/>
            <person name="Ellouze W."/>
            <person name="Ilyukhin E."/>
        </authorList>
    </citation>
    <scope>NUCLEOTIDE SEQUENCE [LARGE SCALE GENOMIC DNA]</scope>
    <source>
        <strain evidence="5 6">M11/M66-122</strain>
    </source>
</reference>
<dbReference type="GO" id="GO:0008299">
    <property type="term" value="P:isoprenoid biosynthetic process"/>
    <property type="evidence" value="ECO:0007669"/>
    <property type="project" value="UniProtKB-ARBA"/>
</dbReference>
<dbReference type="Gene3D" id="1.10.600.10">
    <property type="entry name" value="Farnesyl Diphosphate Synthase"/>
    <property type="match status" value="1"/>
</dbReference>
<dbReference type="Proteomes" id="UP001320420">
    <property type="component" value="Unassembled WGS sequence"/>
</dbReference>
<dbReference type="EMBL" id="JAKJXP020000134">
    <property type="protein sequence ID" value="KAK7743640.1"/>
    <property type="molecule type" value="Genomic_DNA"/>
</dbReference>
<name>A0AAN9U925_9PEZI</name>
<evidence type="ECO:0000256" key="1">
    <source>
        <dbReference type="ARBA" id="ARBA00001946"/>
    </source>
</evidence>
<proteinExistence type="inferred from homology"/>
<evidence type="ECO:0000313" key="5">
    <source>
        <dbReference type="EMBL" id="KAK7743640.1"/>
    </source>
</evidence>
<protein>
    <recommendedName>
        <fullName evidence="4">Terpene synthase</fullName>
        <ecNumber evidence="4">4.2.3.-</ecNumber>
    </recommendedName>
</protein>
<keyword evidence="3 4" id="KW-0460">Magnesium</keyword>
<keyword evidence="4" id="KW-0456">Lyase</keyword>
<keyword evidence="4" id="KW-0479">Metal-binding</keyword>
<gene>
    <name evidence="5" type="ORF">SLS62_010543</name>
</gene>
<dbReference type="EC" id="4.2.3.-" evidence="4"/>
<organism evidence="5 6">
    <name type="scientific">Diatrype stigma</name>
    <dbReference type="NCBI Taxonomy" id="117547"/>
    <lineage>
        <taxon>Eukaryota</taxon>
        <taxon>Fungi</taxon>
        <taxon>Dikarya</taxon>
        <taxon>Ascomycota</taxon>
        <taxon>Pezizomycotina</taxon>
        <taxon>Sordariomycetes</taxon>
        <taxon>Xylariomycetidae</taxon>
        <taxon>Xylariales</taxon>
        <taxon>Diatrypaceae</taxon>
        <taxon>Diatrype</taxon>
    </lineage>
</organism>
<comment type="similarity">
    <text evidence="2 4">Belongs to the terpene synthase family.</text>
</comment>
<dbReference type="SUPFAM" id="SSF48576">
    <property type="entry name" value="Terpenoid synthases"/>
    <property type="match status" value="1"/>
</dbReference>
<evidence type="ECO:0000256" key="3">
    <source>
        <dbReference type="ARBA" id="ARBA00022842"/>
    </source>
</evidence>